<dbReference type="RefSeq" id="WP_105222196.1">
    <property type="nucleotide sequence ID" value="NZ_CAWNSU010000002.1"/>
</dbReference>
<keyword evidence="2" id="KW-1185">Reference proteome</keyword>
<dbReference type="EMBL" id="NAPY01000055">
    <property type="protein sequence ID" value="MUL38992.1"/>
    <property type="molecule type" value="Genomic_DNA"/>
</dbReference>
<protein>
    <submittedName>
        <fullName evidence="1">Uncharacterized protein</fullName>
    </submittedName>
</protein>
<evidence type="ECO:0000313" key="1">
    <source>
        <dbReference type="EMBL" id="MUL38992.1"/>
    </source>
</evidence>
<dbReference type="Proteomes" id="UP000441797">
    <property type="component" value="Unassembled WGS sequence"/>
</dbReference>
<comment type="caution">
    <text evidence="1">The sequence shown here is derived from an EMBL/GenBank/DDBJ whole genome shotgun (WGS) entry which is preliminary data.</text>
</comment>
<name>A0A6N8G271_9CHRO</name>
<proteinExistence type="predicted"/>
<accession>A0A6N8G271</accession>
<reference evidence="1 2" key="1">
    <citation type="journal article" date="2019" name="Front. Microbiol.">
        <title>Genomic Features for Desiccation Tolerance and Sugar Biosynthesis in the Extremophile Gloeocapsopsis sp. UTEX B3054.</title>
        <authorList>
            <person name="Urrejola C."/>
            <person name="Alcorta J."/>
            <person name="Salas L."/>
            <person name="Vasquez M."/>
            <person name="Polz M.F."/>
            <person name="Vicuna R."/>
            <person name="Diez B."/>
        </authorList>
    </citation>
    <scope>NUCLEOTIDE SEQUENCE [LARGE SCALE GENOMIC DNA]</scope>
    <source>
        <strain evidence="1 2">1H9</strain>
    </source>
</reference>
<evidence type="ECO:0000313" key="2">
    <source>
        <dbReference type="Proteomes" id="UP000441797"/>
    </source>
</evidence>
<organism evidence="1 2">
    <name type="scientific">Gloeocapsopsis dulcis AAB1 = 1H9</name>
    <dbReference type="NCBI Taxonomy" id="1433147"/>
    <lineage>
        <taxon>Bacteria</taxon>
        <taxon>Bacillati</taxon>
        <taxon>Cyanobacteriota</taxon>
        <taxon>Cyanophyceae</taxon>
        <taxon>Oscillatoriophycideae</taxon>
        <taxon>Chroococcales</taxon>
        <taxon>Chroococcaceae</taxon>
        <taxon>Gloeocapsopsis</taxon>
        <taxon>Gloeocapsopsis dulcis</taxon>
    </lineage>
</organism>
<sequence>MMRCGWAEAEDCNEVPWQWNEFERRRTIPKRLGQGETRIIELHPGLIIHITTYQFWRPLCLDYRCVMDGVLLSNFYLAGDKPNGMAALTAA</sequence>
<dbReference type="AlphaFoldDB" id="A0A6N8G271"/>
<gene>
    <name evidence="1" type="ORF">BWI75_22475</name>
</gene>